<sequence length="55" mass="6147">MACFARIAQLKRLIAELISVTSIALLQTKQQLSVIGIFGPIEDKYYSYVIAPLFT</sequence>
<organism evidence="1 2">
    <name type="scientific">Gigaspora margarita</name>
    <dbReference type="NCBI Taxonomy" id="4874"/>
    <lineage>
        <taxon>Eukaryota</taxon>
        <taxon>Fungi</taxon>
        <taxon>Fungi incertae sedis</taxon>
        <taxon>Mucoromycota</taxon>
        <taxon>Glomeromycotina</taxon>
        <taxon>Glomeromycetes</taxon>
        <taxon>Diversisporales</taxon>
        <taxon>Gigasporaceae</taxon>
        <taxon>Gigaspora</taxon>
    </lineage>
</organism>
<reference evidence="1 2" key="1">
    <citation type="submission" date="2021-06" db="EMBL/GenBank/DDBJ databases">
        <authorList>
            <person name="Kallberg Y."/>
            <person name="Tangrot J."/>
            <person name="Rosling A."/>
        </authorList>
    </citation>
    <scope>NUCLEOTIDE SEQUENCE [LARGE SCALE GENOMIC DNA]</scope>
    <source>
        <strain evidence="1 2">120-4 pot B 10/14</strain>
    </source>
</reference>
<name>A0ABM8W515_GIGMA</name>
<protein>
    <submittedName>
        <fullName evidence="1">6837_t:CDS:1</fullName>
    </submittedName>
</protein>
<proteinExistence type="predicted"/>
<evidence type="ECO:0000313" key="2">
    <source>
        <dbReference type="Proteomes" id="UP000789901"/>
    </source>
</evidence>
<comment type="caution">
    <text evidence="1">The sequence shown here is derived from an EMBL/GenBank/DDBJ whole genome shotgun (WGS) entry which is preliminary data.</text>
</comment>
<feature type="non-terminal residue" evidence="1">
    <location>
        <position position="55"/>
    </location>
</feature>
<accession>A0ABM8W515</accession>
<dbReference type="Proteomes" id="UP000789901">
    <property type="component" value="Unassembled WGS sequence"/>
</dbReference>
<dbReference type="EMBL" id="CAJVQB010001221">
    <property type="protein sequence ID" value="CAG8526763.1"/>
    <property type="molecule type" value="Genomic_DNA"/>
</dbReference>
<evidence type="ECO:0000313" key="1">
    <source>
        <dbReference type="EMBL" id="CAG8526763.1"/>
    </source>
</evidence>
<keyword evidence="2" id="KW-1185">Reference proteome</keyword>
<gene>
    <name evidence="1" type="ORF">GMARGA_LOCUS3427</name>
</gene>